<dbReference type="InterPro" id="IPR032518">
    <property type="entry name" value="HepII_N"/>
</dbReference>
<sequence length="656" mass="73689">MTDPQLLLGDGRLARLRTEIRDPRAAQFHRLLDQCDYYTTENPPKEHPEASITYLGPASAGFALAYRLTDQPQFLAQARRWIAAAVSYPHWGRAHLPDHDLDAGWLLHGLGLAYDWLRDALPAPEITALREKLILQADRIYRYAVETEGQWWSSSYWQNHNWICYAGLLTAGYALRDEHPAAKDWSARAVDNFRTVSKMLPADGSDSEGIVYWRYGVPWLAIAFDLIADQDGVDLFESCAFLRRTFFYRLHQSLPGWEHIVDHGDCHDRRSGHSLALYHKLASAYRIPQAQWLAEHVREHFLGREWHESGVKPGVRAEGYLELLWYDPTVPAEPPDKLPLSAYFPDLGLVTARTSWDDNAVSLSFKASPGGGHSAWETSHWLWAERGWETLNAGHHHPDANTFVLNGHGSPLVVEDGYANEKLTSNHNVVLVDGTGYAGDGRYHVYRDLPESHLARVYDVQTEQGWVHAVGEVAAMYPPELGVVRATRQILFSPTGSLLVIDDLAAESERTWTWLLHSDQPTIALSDGRFVVRNGSGALVLSTFQQGIIRPDHTVVRANPTASTPSLTVGRTLHTLRRELGPVRSARFVSLLLPGSALEKTPDDAAHLSPDLVSWTHDGWDFQVQLDIQEMTIVDAVARSDATVRRIRPTTGRRLP</sequence>
<keyword evidence="3" id="KW-0812">Transmembrane</keyword>
<dbReference type="Gene3D" id="1.50.10.100">
    <property type="entry name" value="Chondroitin AC/alginate lyase"/>
    <property type="match status" value="1"/>
</dbReference>
<feature type="domain" description="Heparinase II N-terminal" evidence="10">
    <location>
        <begin position="63"/>
        <end position="271"/>
    </location>
</feature>
<feature type="domain" description="Heparinase II/III-like C-terminal" evidence="9">
    <location>
        <begin position="344"/>
        <end position="555"/>
    </location>
</feature>
<comment type="caution">
    <text evidence="11">The sequence shown here is derived from an EMBL/GenBank/DDBJ whole genome shotgun (WGS) entry which is preliminary data.</text>
</comment>
<dbReference type="Pfam" id="PF07940">
    <property type="entry name" value="Hepar_II_III_C"/>
    <property type="match status" value="1"/>
</dbReference>
<keyword evidence="8" id="KW-0413">Isomerase</keyword>
<evidence type="ECO:0000256" key="2">
    <source>
        <dbReference type="ARBA" id="ARBA00004196"/>
    </source>
</evidence>
<evidence type="ECO:0008006" key="13">
    <source>
        <dbReference type="Google" id="ProtNLM"/>
    </source>
</evidence>
<dbReference type="SUPFAM" id="SSF48230">
    <property type="entry name" value="Chondroitin AC/alginate lyase"/>
    <property type="match status" value="1"/>
</dbReference>
<dbReference type="Proteomes" id="UP001500618">
    <property type="component" value="Unassembled WGS sequence"/>
</dbReference>
<dbReference type="PANTHER" id="PTHR15532:SF5">
    <property type="entry name" value="SULFOTRANSFERASE DOMAIN-CONTAINING PROTEIN"/>
    <property type="match status" value="1"/>
</dbReference>
<dbReference type="RefSeq" id="WP_344308323.1">
    <property type="nucleotide sequence ID" value="NZ_BAAANY010000005.1"/>
</dbReference>
<dbReference type="PANTHER" id="PTHR15532">
    <property type="match status" value="1"/>
</dbReference>
<evidence type="ECO:0000256" key="3">
    <source>
        <dbReference type="ARBA" id="ARBA00022692"/>
    </source>
</evidence>
<evidence type="ECO:0000259" key="10">
    <source>
        <dbReference type="Pfam" id="PF16332"/>
    </source>
</evidence>
<organism evidence="11 12">
    <name type="scientific">Fodinicola feengrottensis</name>
    <dbReference type="NCBI Taxonomy" id="435914"/>
    <lineage>
        <taxon>Bacteria</taxon>
        <taxon>Bacillati</taxon>
        <taxon>Actinomycetota</taxon>
        <taxon>Actinomycetes</taxon>
        <taxon>Mycobacteriales</taxon>
        <taxon>Fodinicola</taxon>
    </lineage>
</organism>
<keyword evidence="12" id="KW-1185">Reference proteome</keyword>
<comment type="subcellular location">
    <subcellularLocation>
        <location evidence="2">Cell envelope</location>
    </subcellularLocation>
    <subcellularLocation>
        <location evidence="1">Membrane</location>
        <topology evidence="1">Multi-pass membrane protein</topology>
    </subcellularLocation>
</comment>
<gene>
    <name evidence="11" type="ORF">GCM10009765_14710</name>
</gene>
<evidence type="ECO:0000256" key="8">
    <source>
        <dbReference type="ARBA" id="ARBA00023235"/>
    </source>
</evidence>
<evidence type="ECO:0000313" key="12">
    <source>
        <dbReference type="Proteomes" id="UP001500618"/>
    </source>
</evidence>
<evidence type="ECO:0000256" key="5">
    <source>
        <dbReference type="ARBA" id="ARBA00022989"/>
    </source>
</evidence>
<evidence type="ECO:0000256" key="1">
    <source>
        <dbReference type="ARBA" id="ARBA00004141"/>
    </source>
</evidence>
<evidence type="ECO:0000313" key="11">
    <source>
        <dbReference type="EMBL" id="GAA1666273.1"/>
    </source>
</evidence>
<evidence type="ECO:0000256" key="4">
    <source>
        <dbReference type="ARBA" id="ARBA00022729"/>
    </source>
</evidence>
<dbReference type="InterPro" id="IPR052447">
    <property type="entry name" value="Dermatan-Sulfate_Isomerase"/>
</dbReference>
<accession>A0ABN2G6R1</accession>
<evidence type="ECO:0000256" key="6">
    <source>
        <dbReference type="ARBA" id="ARBA00023136"/>
    </source>
</evidence>
<keyword evidence="7" id="KW-0325">Glycoprotein</keyword>
<dbReference type="EMBL" id="BAAANY010000005">
    <property type="protein sequence ID" value="GAA1666273.1"/>
    <property type="molecule type" value="Genomic_DNA"/>
</dbReference>
<dbReference type="Pfam" id="PF16332">
    <property type="entry name" value="DUF4962"/>
    <property type="match status" value="1"/>
</dbReference>
<reference evidence="11 12" key="1">
    <citation type="journal article" date="2019" name="Int. J. Syst. Evol. Microbiol.">
        <title>The Global Catalogue of Microorganisms (GCM) 10K type strain sequencing project: providing services to taxonomists for standard genome sequencing and annotation.</title>
        <authorList>
            <consortium name="The Broad Institute Genomics Platform"/>
            <consortium name="The Broad Institute Genome Sequencing Center for Infectious Disease"/>
            <person name="Wu L."/>
            <person name="Ma J."/>
        </authorList>
    </citation>
    <scope>NUCLEOTIDE SEQUENCE [LARGE SCALE GENOMIC DNA]</scope>
    <source>
        <strain evidence="11 12">JCM 14718</strain>
    </source>
</reference>
<keyword evidence="6" id="KW-0472">Membrane</keyword>
<evidence type="ECO:0000259" key="9">
    <source>
        <dbReference type="Pfam" id="PF07940"/>
    </source>
</evidence>
<dbReference type="InterPro" id="IPR012480">
    <property type="entry name" value="Hepar_II_III_C"/>
</dbReference>
<keyword evidence="4" id="KW-0732">Signal</keyword>
<keyword evidence="5" id="KW-1133">Transmembrane helix</keyword>
<proteinExistence type="predicted"/>
<name>A0ABN2G6R1_9ACTN</name>
<dbReference type="InterPro" id="IPR008929">
    <property type="entry name" value="Chondroitin_lyas"/>
</dbReference>
<evidence type="ECO:0000256" key="7">
    <source>
        <dbReference type="ARBA" id="ARBA00023180"/>
    </source>
</evidence>
<dbReference type="Gene3D" id="2.70.98.70">
    <property type="match status" value="1"/>
</dbReference>
<protein>
    <recommendedName>
        <fullName evidence="13">DUF4962 domain-containing protein</fullName>
    </recommendedName>
</protein>